<dbReference type="Gene3D" id="2.40.30.200">
    <property type="match status" value="1"/>
</dbReference>
<evidence type="ECO:0008006" key="3">
    <source>
        <dbReference type="Google" id="ProtNLM"/>
    </source>
</evidence>
<evidence type="ECO:0000313" key="1">
    <source>
        <dbReference type="EMBL" id="GFH42746.1"/>
    </source>
</evidence>
<dbReference type="AlphaFoldDB" id="A0A6A0BD44"/>
<evidence type="ECO:0000313" key="2">
    <source>
        <dbReference type="Proteomes" id="UP000480303"/>
    </source>
</evidence>
<name>A0A6A0BD44_9LACT</name>
<proteinExistence type="predicted"/>
<keyword evidence="2" id="KW-1185">Reference proteome</keyword>
<reference evidence="1 2" key="1">
    <citation type="submission" date="2020-02" db="EMBL/GenBank/DDBJ databases">
        <title>Draft genome sequence of Lactococcus sp. Hs30E4-3.</title>
        <authorList>
            <person name="Noda S."/>
            <person name="Yuki M."/>
            <person name="Ohkuma M."/>
        </authorList>
    </citation>
    <scope>NUCLEOTIDE SEQUENCE [LARGE SCALE GENOMIC DNA]</scope>
    <source>
        <strain evidence="1 2">Hs30E4-3</strain>
    </source>
</reference>
<comment type="caution">
    <text evidence="1">The sequence shown here is derived from an EMBL/GenBank/DDBJ whole genome shotgun (WGS) entry which is preliminary data.</text>
</comment>
<sequence length="241" mass="26770">MSITYRGKNAKAVYGLEILDDLTFENAARDVEVVEIAGRDGEIIIDNGRYKSVNATMSFVMWRNLDFETFENQINAIKNWLSLAFGYSNLLWSAEPDYTYSARVDGNVTIKPVNETRATVEVRFIFAPVKFLTSGLNVQSLSNNVAFASKGNISAKPLLTLTGTGNVTLKINGKDFILKNITGGIIIDCEKMTATNLDKNQSQMDKVYSWPMPVLKVGTNTISWDNSSFSVTIVPRWGDLV</sequence>
<gene>
    <name evidence="1" type="ORF">Hs30E_12970</name>
</gene>
<organism evidence="1 2">
    <name type="scientific">Pseudolactococcus hodotermopsidis</name>
    <dbReference type="NCBI Taxonomy" id="2709157"/>
    <lineage>
        <taxon>Bacteria</taxon>
        <taxon>Bacillati</taxon>
        <taxon>Bacillota</taxon>
        <taxon>Bacilli</taxon>
        <taxon>Lactobacillales</taxon>
        <taxon>Streptococcaceae</taxon>
        <taxon>Pseudolactococcus</taxon>
    </lineage>
</organism>
<accession>A0A6A0BD44</accession>
<dbReference type="RefSeq" id="WP_172209047.1">
    <property type="nucleotide sequence ID" value="NZ_BLLI01000037.1"/>
</dbReference>
<dbReference type="Proteomes" id="UP000480303">
    <property type="component" value="Unassembled WGS sequence"/>
</dbReference>
<dbReference type="EMBL" id="BLLI01000037">
    <property type="protein sequence ID" value="GFH42746.1"/>
    <property type="molecule type" value="Genomic_DNA"/>
</dbReference>
<protein>
    <recommendedName>
        <fullName evidence="3">Phage tail protein</fullName>
    </recommendedName>
</protein>